<dbReference type="Gene3D" id="2.40.50.100">
    <property type="match status" value="1"/>
</dbReference>
<evidence type="ECO:0000313" key="4">
    <source>
        <dbReference type="Proteomes" id="UP000250163"/>
    </source>
</evidence>
<accession>A0A330LPE9</accession>
<keyword evidence="4" id="KW-1185">Reference proteome</keyword>
<dbReference type="AlphaFoldDB" id="A0A330LPE9"/>
<proteinExistence type="inferred from homology"/>
<name>A0A330LPE9_9GAMM</name>
<dbReference type="PANTHER" id="PTHR30367:SF6">
    <property type="entry name" value="SECRETION PROTEIN-RELATED"/>
    <property type="match status" value="1"/>
</dbReference>
<dbReference type="KEGG" id="mya:MORIYA_2041"/>
<dbReference type="InterPro" id="IPR050393">
    <property type="entry name" value="MFP_Efflux_Pump"/>
</dbReference>
<reference evidence="4" key="1">
    <citation type="submission" date="2018-05" db="EMBL/GenBank/DDBJ databases">
        <authorList>
            <person name="Cea G.-C."/>
            <person name="William W."/>
        </authorList>
    </citation>
    <scope>NUCLEOTIDE SEQUENCE [LARGE SCALE GENOMIC DNA]</scope>
    <source>
        <strain evidence="4">DB21MT 5</strain>
    </source>
</reference>
<organism evidence="3 4">
    <name type="scientific">Moritella yayanosii</name>
    <dbReference type="NCBI Taxonomy" id="69539"/>
    <lineage>
        <taxon>Bacteria</taxon>
        <taxon>Pseudomonadati</taxon>
        <taxon>Pseudomonadota</taxon>
        <taxon>Gammaproteobacteria</taxon>
        <taxon>Alteromonadales</taxon>
        <taxon>Moritellaceae</taxon>
        <taxon>Moritella</taxon>
    </lineage>
</organism>
<comment type="similarity">
    <text evidence="1">Belongs to the membrane fusion protein (MFP) (TC 8.A.1) family.</text>
</comment>
<feature type="domain" description="Multidrug resistance protein MdtA-like barrel-sandwich hybrid" evidence="2">
    <location>
        <begin position="2"/>
        <end position="181"/>
    </location>
</feature>
<dbReference type="Proteomes" id="UP000250163">
    <property type="component" value="Chromosome MORIYA"/>
</dbReference>
<evidence type="ECO:0000259" key="2">
    <source>
        <dbReference type="Pfam" id="PF25917"/>
    </source>
</evidence>
<dbReference type="PANTHER" id="PTHR30367">
    <property type="entry name" value="P-HYDROXYBENZOIC ACID EFFLUX PUMP SUBUNIT AAEA-RELATED"/>
    <property type="match status" value="1"/>
</dbReference>
<sequence>MVQLAPEVSGPIIDVAIGNNQHVEKGQLLFTINHSKYTLAVNEAKVALQQAYEQEKSLYAQVEAAVANTASSNANYHNATAEYQRISKLAKKNLVSTSMRDRAYANYQAARSTLHAYKQQTLAIKAKLGESGGDSSLVMAAKNHLAQAALDLSHTQIFAPNKGVITNLQLEVGAMATANQPMLTFIPIDSLWVAADFREKAIALISKTSAAYVTYDALPGQVFNFTVASRDFGVAAAQQTASGQLTSVEVSNRWVRDAQRIRVNLSSEQVIPEQLFVGSRATVVLYPVDNVWWQTLASMQINLAGLLHYIY</sequence>
<gene>
    <name evidence="3" type="ORF">MORIYA_2041</name>
</gene>
<dbReference type="EMBL" id="LS483250">
    <property type="protein sequence ID" value="SQD78519.1"/>
    <property type="molecule type" value="Genomic_DNA"/>
</dbReference>
<evidence type="ECO:0000256" key="1">
    <source>
        <dbReference type="ARBA" id="ARBA00009477"/>
    </source>
</evidence>
<protein>
    <submittedName>
        <fullName evidence="3">HlyD family secretion protein</fullName>
    </submittedName>
</protein>
<dbReference type="Gene3D" id="2.40.30.170">
    <property type="match status" value="1"/>
</dbReference>
<dbReference type="InterPro" id="IPR058625">
    <property type="entry name" value="MdtA-like_BSH"/>
</dbReference>
<dbReference type="Pfam" id="PF25917">
    <property type="entry name" value="BSH_RND"/>
    <property type="match status" value="1"/>
</dbReference>
<evidence type="ECO:0000313" key="3">
    <source>
        <dbReference type="EMBL" id="SQD78519.1"/>
    </source>
</evidence>
<dbReference type="Gene3D" id="1.10.287.470">
    <property type="entry name" value="Helix hairpin bin"/>
    <property type="match status" value="2"/>
</dbReference>
<dbReference type="SUPFAM" id="SSF111369">
    <property type="entry name" value="HlyD-like secretion proteins"/>
    <property type="match status" value="2"/>
</dbReference>